<keyword evidence="2" id="KW-1185">Reference proteome</keyword>
<proteinExistence type="predicted"/>
<sequence length="98" mass="11277">MNCWGLSWWPILERGSTRISFGFPLARRAQGHAFTSCLYPLGRLRGEGLPCLSERVEVVDLVVWVRFLRGSTQMLVQGPSFKRRTQPFEGNTWPRHMG</sequence>
<dbReference type="Proteomes" id="UP000822688">
    <property type="component" value="Chromosome 8"/>
</dbReference>
<reference evidence="1" key="1">
    <citation type="submission" date="2020-06" db="EMBL/GenBank/DDBJ databases">
        <title>WGS assembly of Ceratodon purpureus strain R40.</title>
        <authorList>
            <person name="Carey S.B."/>
            <person name="Jenkins J."/>
            <person name="Shu S."/>
            <person name="Lovell J.T."/>
            <person name="Sreedasyam A."/>
            <person name="Maumus F."/>
            <person name="Tiley G.P."/>
            <person name="Fernandez-Pozo N."/>
            <person name="Barry K."/>
            <person name="Chen C."/>
            <person name="Wang M."/>
            <person name="Lipzen A."/>
            <person name="Daum C."/>
            <person name="Saski C.A."/>
            <person name="Payton A.C."/>
            <person name="Mcbreen J.C."/>
            <person name="Conrad R.E."/>
            <person name="Kollar L.M."/>
            <person name="Olsson S."/>
            <person name="Huttunen S."/>
            <person name="Landis J.B."/>
            <person name="Wickett N.J."/>
            <person name="Johnson M.G."/>
            <person name="Rensing S.A."/>
            <person name="Grimwood J."/>
            <person name="Schmutz J."/>
            <person name="Mcdaniel S.F."/>
        </authorList>
    </citation>
    <scope>NUCLEOTIDE SEQUENCE</scope>
    <source>
        <strain evidence="1">R40</strain>
    </source>
</reference>
<organism evidence="1 2">
    <name type="scientific">Ceratodon purpureus</name>
    <name type="common">Fire moss</name>
    <name type="synonym">Dicranum purpureum</name>
    <dbReference type="NCBI Taxonomy" id="3225"/>
    <lineage>
        <taxon>Eukaryota</taxon>
        <taxon>Viridiplantae</taxon>
        <taxon>Streptophyta</taxon>
        <taxon>Embryophyta</taxon>
        <taxon>Bryophyta</taxon>
        <taxon>Bryophytina</taxon>
        <taxon>Bryopsida</taxon>
        <taxon>Dicranidae</taxon>
        <taxon>Pseudoditrichales</taxon>
        <taxon>Ditrichaceae</taxon>
        <taxon>Ceratodon</taxon>
    </lineage>
</organism>
<name>A0A8T0H095_CERPU</name>
<accession>A0A8T0H095</accession>
<protein>
    <submittedName>
        <fullName evidence="1">Uncharacterized protein</fullName>
    </submittedName>
</protein>
<dbReference type="AlphaFoldDB" id="A0A8T0H095"/>
<evidence type="ECO:0000313" key="1">
    <source>
        <dbReference type="EMBL" id="KAG0565326.1"/>
    </source>
</evidence>
<dbReference type="EMBL" id="CM026429">
    <property type="protein sequence ID" value="KAG0565326.1"/>
    <property type="molecule type" value="Genomic_DNA"/>
</dbReference>
<gene>
    <name evidence="1" type="ORF">KC19_8G182200</name>
</gene>
<comment type="caution">
    <text evidence="1">The sequence shown here is derived from an EMBL/GenBank/DDBJ whole genome shotgun (WGS) entry which is preliminary data.</text>
</comment>
<evidence type="ECO:0000313" key="2">
    <source>
        <dbReference type="Proteomes" id="UP000822688"/>
    </source>
</evidence>